<dbReference type="EMBL" id="JGYX01000001">
    <property type="protein sequence ID" value="KFI61881.1"/>
    <property type="molecule type" value="Genomic_DNA"/>
</dbReference>
<dbReference type="InterPro" id="IPR006938">
    <property type="entry name" value="DUF624"/>
</dbReference>
<evidence type="ECO:0000256" key="1">
    <source>
        <dbReference type="SAM" id="Phobius"/>
    </source>
</evidence>
<dbReference type="AlphaFoldDB" id="A0A087ASY1"/>
<evidence type="ECO:0000313" key="2">
    <source>
        <dbReference type="EMBL" id="KFI61881.1"/>
    </source>
</evidence>
<dbReference type="eggNOG" id="COG5578">
    <property type="taxonomic scope" value="Bacteria"/>
</dbReference>
<reference evidence="2 3" key="1">
    <citation type="submission" date="2014-03" db="EMBL/GenBank/DDBJ databases">
        <title>Genomics of Bifidobacteria.</title>
        <authorList>
            <person name="Ventura M."/>
            <person name="Milani C."/>
            <person name="Lugli G.A."/>
        </authorList>
    </citation>
    <scope>NUCLEOTIDE SEQUENCE [LARGE SCALE GENOMIC DNA]</scope>
    <source>
        <strain evidence="2 3">LMG 11586</strain>
    </source>
</reference>
<dbReference type="Pfam" id="PF04854">
    <property type="entry name" value="DUF624"/>
    <property type="match status" value="1"/>
</dbReference>
<organism evidence="2 3">
    <name type="scientific">Bifidobacterium pullorum subsp. gallinarum</name>
    <dbReference type="NCBI Taxonomy" id="78344"/>
    <lineage>
        <taxon>Bacteria</taxon>
        <taxon>Bacillati</taxon>
        <taxon>Actinomycetota</taxon>
        <taxon>Actinomycetes</taxon>
        <taxon>Bifidobacteriales</taxon>
        <taxon>Bifidobacteriaceae</taxon>
        <taxon>Bifidobacterium</taxon>
    </lineage>
</organism>
<evidence type="ECO:0008006" key="4">
    <source>
        <dbReference type="Google" id="ProtNLM"/>
    </source>
</evidence>
<feature type="transmembrane region" description="Helical" evidence="1">
    <location>
        <begin position="20"/>
        <end position="47"/>
    </location>
</feature>
<gene>
    <name evidence="2" type="ORF">BIGA_0412</name>
</gene>
<keyword evidence="1" id="KW-1133">Transmembrane helix</keyword>
<protein>
    <recommendedName>
        <fullName evidence="4">DUF624 domain-containing protein</fullName>
    </recommendedName>
</protein>
<dbReference type="RefSeq" id="WP_033506722.1">
    <property type="nucleotide sequence ID" value="NZ_JGYX01000001.1"/>
</dbReference>
<comment type="caution">
    <text evidence="2">The sequence shown here is derived from an EMBL/GenBank/DDBJ whole genome shotgun (WGS) entry which is preliminary data.</text>
</comment>
<dbReference type="Proteomes" id="UP000029046">
    <property type="component" value="Unassembled WGS sequence"/>
</dbReference>
<proteinExistence type="predicted"/>
<feature type="transmembrane region" description="Helical" evidence="1">
    <location>
        <begin position="83"/>
        <end position="100"/>
    </location>
</feature>
<name>A0A087ASY1_9BIFI</name>
<feature type="transmembrane region" description="Helical" evidence="1">
    <location>
        <begin position="182"/>
        <end position="201"/>
    </location>
</feature>
<keyword evidence="1" id="KW-0472">Membrane</keyword>
<sequence>MLARFAVGYEQVCRAILTAFVINVAFIVHTVMGLVVAGLFPSIAAAYATWRTWIIGEDHWWTCKETWTVFHRAWKAEFRQSNLAGWPQLLLWLLLIYDYSVVNWHDAGVMGYLSSGVLLVVLVVYGAFSMLFWAIRANFDENIRWCVKMTLQMLLCRPLCTLCLLVGFLMTVMVWLTWPGVLLAFGLSLPVLVAVGCVYFFGRIPGLNVRDTEAWKARHPA</sequence>
<feature type="transmembrane region" description="Helical" evidence="1">
    <location>
        <begin position="112"/>
        <end position="133"/>
    </location>
</feature>
<keyword evidence="1" id="KW-0812">Transmembrane</keyword>
<feature type="transmembrane region" description="Helical" evidence="1">
    <location>
        <begin position="154"/>
        <end position="176"/>
    </location>
</feature>
<accession>A0A087ASY1</accession>
<evidence type="ECO:0000313" key="3">
    <source>
        <dbReference type="Proteomes" id="UP000029046"/>
    </source>
</evidence>
<keyword evidence="3" id="KW-1185">Reference proteome</keyword>